<organism evidence="13 14">
    <name type="scientific">Acrasis kona</name>
    <dbReference type="NCBI Taxonomy" id="1008807"/>
    <lineage>
        <taxon>Eukaryota</taxon>
        <taxon>Discoba</taxon>
        <taxon>Heterolobosea</taxon>
        <taxon>Tetramitia</taxon>
        <taxon>Eutetramitia</taxon>
        <taxon>Acrasidae</taxon>
        <taxon>Acrasis</taxon>
    </lineage>
</organism>
<evidence type="ECO:0000256" key="6">
    <source>
        <dbReference type="ARBA" id="ARBA00023180"/>
    </source>
</evidence>
<dbReference type="InterPro" id="IPR007657">
    <property type="entry name" value="Glycosyltransferase_61"/>
</dbReference>
<feature type="compositionally biased region" description="Basic and acidic residues" evidence="11">
    <location>
        <begin position="45"/>
        <end position="59"/>
    </location>
</feature>
<evidence type="ECO:0000313" key="13">
    <source>
        <dbReference type="EMBL" id="KAL0478703.1"/>
    </source>
</evidence>
<evidence type="ECO:0000256" key="8">
    <source>
        <dbReference type="ARBA" id="ARBA00042574"/>
    </source>
</evidence>
<dbReference type="EMBL" id="JAOPGA020000460">
    <property type="protein sequence ID" value="KAL0478703.1"/>
    <property type="molecule type" value="Genomic_DNA"/>
</dbReference>
<keyword evidence="5" id="KW-0256">Endoplasmic reticulum</keyword>
<name>A0AAW2YP24_9EUKA</name>
<proteinExistence type="predicted"/>
<evidence type="ECO:0000256" key="10">
    <source>
        <dbReference type="ARBA" id="ARBA00049432"/>
    </source>
</evidence>
<feature type="domain" description="Glycosyltransferase 61 catalytic" evidence="12">
    <location>
        <begin position="320"/>
        <end position="420"/>
    </location>
</feature>
<comment type="caution">
    <text evidence="13">The sequence shown here is derived from an EMBL/GenBank/DDBJ whole genome shotgun (WGS) entry which is preliminary data.</text>
</comment>
<evidence type="ECO:0000256" key="4">
    <source>
        <dbReference type="ARBA" id="ARBA00022729"/>
    </source>
</evidence>
<accession>A0AAW2YP24</accession>
<gene>
    <name evidence="13" type="ORF">AKO1_008312</name>
</gene>
<protein>
    <recommendedName>
        <fullName evidence="7">EGF domain-specific O-linked N-acetylglucosamine transferase</fullName>
        <ecNumber evidence="1">2.4.1.255</ecNumber>
    </recommendedName>
    <alternativeName>
        <fullName evidence="8">Extracellular O-linked N-acetylglucosamine transferase</fullName>
    </alternativeName>
</protein>
<evidence type="ECO:0000256" key="7">
    <source>
        <dbReference type="ARBA" id="ARBA00040944"/>
    </source>
</evidence>
<dbReference type="GO" id="GO:0097363">
    <property type="term" value="F:protein O-acetylglucosaminyltransferase activity"/>
    <property type="evidence" value="ECO:0007669"/>
    <property type="project" value="UniProtKB-EC"/>
</dbReference>
<evidence type="ECO:0000256" key="3">
    <source>
        <dbReference type="ARBA" id="ARBA00022679"/>
    </source>
</evidence>
<evidence type="ECO:0000256" key="9">
    <source>
        <dbReference type="ARBA" id="ARBA00048317"/>
    </source>
</evidence>
<dbReference type="EC" id="2.4.1.255" evidence="1"/>
<evidence type="ECO:0000313" key="14">
    <source>
        <dbReference type="Proteomes" id="UP001431209"/>
    </source>
</evidence>
<keyword evidence="14" id="KW-1185">Reference proteome</keyword>
<evidence type="ECO:0000256" key="2">
    <source>
        <dbReference type="ARBA" id="ARBA00022676"/>
    </source>
</evidence>
<keyword evidence="2" id="KW-0328">Glycosyltransferase</keyword>
<dbReference type="InterPro" id="IPR049625">
    <property type="entry name" value="Glyco_transf_61_cat"/>
</dbReference>
<evidence type="ECO:0000256" key="11">
    <source>
        <dbReference type="SAM" id="MobiDB-lite"/>
    </source>
</evidence>
<feature type="region of interest" description="Disordered" evidence="11">
    <location>
        <begin position="41"/>
        <end position="64"/>
    </location>
</feature>
<dbReference type="AlphaFoldDB" id="A0AAW2YP24"/>
<dbReference type="Proteomes" id="UP001431209">
    <property type="component" value="Unassembled WGS sequence"/>
</dbReference>
<keyword evidence="3" id="KW-0808">Transferase</keyword>
<comment type="catalytic activity">
    <reaction evidence="9">
        <text>L-seryl-[protein] + UDP-N-acetyl-alpha-D-glucosamine = 3-O-(N-acetyl-beta-D-glucosaminyl)-L-seryl-[protein] + UDP + H(+)</text>
        <dbReference type="Rhea" id="RHEA:48904"/>
        <dbReference type="Rhea" id="RHEA-COMP:9863"/>
        <dbReference type="Rhea" id="RHEA-COMP:12251"/>
        <dbReference type="ChEBI" id="CHEBI:15378"/>
        <dbReference type="ChEBI" id="CHEBI:29999"/>
        <dbReference type="ChEBI" id="CHEBI:57705"/>
        <dbReference type="ChEBI" id="CHEBI:58223"/>
        <dbReference type="ChEBI" id="CHEBI:90838"/>
        <dbReference type="EC" id="2.4.1.255"/>
    </reaction>
</comment>
<reference evidence="13 14" key="1">
    <citation type="submission" date="2024-03" db="EMBL/GenBank/DDBJ databases">
        <title>The Acrasis kona genome and developmental transcriptomes reveal deep origins of eukaryotic multicellular pathways.</title>
        <authorList>
            <person name="Sheikh S."/>
            <person name="Fu C.-J."/>
            <person name="Brown M.W."/>
            <person name="Baldauf S.L."/>
        </authorList>
    </citation>
    <scope>NUCLEOTIDE SEQUENCE [LARGE SCALE GENOMIC DNA]</scope>
    <source>
        <strain evidence="13 14">ATCC MYA-3509</strain>
    </source>
</reference>
<keyword evidence="6" id="KW-0325">Glycoprotein</keyword>
<evidence type="ECO:0000259" key="12">
    <source>
        <dbReference type="Pfam" id="PF04577"/>
    </source>
</evidence>
<evidence type="ECO:0000256" key="5">
    <source>
        <dbReference type="ARBA" id="ARBA00022824"/>
    </source>
</evidence>
<sequence>MMYLILTNIKVDTKDGHPSILEHDNLILKLKTYEDRIQQLTKKNAKPDEESIVKTKSDSDQNNLSVSDHEQVYWSKVGVDEHTKNCDSDFGFSLIDRWRKAKTEVCSSTTDSTIHCHKILQTGHSGTDNFCYVKNMILDVNKAEKPYLSGSMFSSCKKESSWNSNEYQLYLANLMSNVQTDTKKKQTKTLTGRTFFIERDGHANVFHSFTDIVNLFMAVLIHSKGSEVSDMKNNRIIILDSHDNGPFYDVWKLFGEVYRVEEFKKEYADQVIQFEDAVFGIPGGSNFLWKDVWIPNKCYESTILKAFVRFVMSEWKISEHKRRLPNEPIRILFSVRKHKNVQAKIGRRIMNEEELIKLLNEKLTTVSTDNKIPVQVTAIDLGTIGFKEQIEKVRQADIFVGMHGAGMTHVLWMHDESVVVELFPKGWHSSGMRNISKWLGRVYLSWQNVHDKNVADAEHLWTHVEEEEFLQVMKAASQIVQSFHLGSGVDHQNLKFVPK</sequence>
<evidence type="ECO:0000256" key="1">
    <source>
        <dbReference type="ARBA" id="ARBA00011970"/>
    </source>
</evidence>
<dbReference type="PANTHER" id="PTHR20961:SF148">
    <property type="entry name" value="EGF DOMAIN-SPECIFIC O-LINKED N-ACETYLGLUCOSAMINE TRANSFERASE"/>
    <property type="match status" value="1"/>
</dbReference>
<dbReference type="PANTHER" id="PTHR20961">
    <property type="entry name" value="GLYCOSYLTRANSFERASE"/>
    <property type="match status" value="1"/>
</dbReference>
<comment type="catalytic activity">
    <reaction evidence="10">
        <text>L-threonyl-[protein] + UDP-N-acetyl-alpha-D-glucosamine = 3-O-(N-acetyl-beta-D-glucosaminyl)-L-threonyl-[protein] + UDP + H(+)</text>
        <dbReference type="Rhea" id="RHEA:48908"/>
        <dbReference type="Rhea" id="RHEA-COMP:11060"/>
        <dbReference type="Rhea" id="RHEA-COMP:12252"/>
        <dbReference type="ChEBI" id="CHEBI:15378"/>
        <dbReference type="ChEBI" id="CHEBI:30013"/>
        <dbReference type="ChEBI" id="CHEBI:57705"/>
        <dbReference type="ChEBI" id="CHEBI:58223"/>
        <dbReference type="ChEBI" id="CHEBI:90840"/>
        <dbReference type="EC" id="2.4.1.255"/>
    </reaction>
</comment>
<dbReference type="Pfam" id="PF04577">
    <property type="entry name" value="Glyco_transf_61"/>
    <property type="match status" value="1"/>
</dbReference>
<keyword evidence="4" id="KW-0732">Signal</keyword>